<dbReference type="PANTHER" id="PTHR45840">
    <property type="entry name" value="RHOMBOID-RELATED PROTEIN"/>
    <property type="match status" value="1"/>
</dbReference>
<feature type="transmembrane region" description="Helical" evidence="7">
    <location>
        <begin position="253"/>
        <end position="280"/>
    </location>
</feature>
<organism evidence="9 10">
    <name type="scientific">Timema podura</name>
    <name type="common">Walking stick</name>
    <dbReference type="NCBI Taxonomy" id="61482"/>
    <lineage>
        <taxon>Eukaryota</taxon>
        <taxon>Metazoa</taxon>
        <taxon>Ecdysozoa</taxon>
        <taxon>Arthropoda</taxon>
        <taxon>Hexapoda</taxon>
        <taxon>Insecta</taxon>
        <taxon>Pterygota</taxon>
        <taxon>Neoptera</taxon>
        <taxon>Polyneoptera</taxon>
        <taxon>Phasmatodea</taxon>
        <taxon>Timematodea</taxon>
        <taxon>Timematoidea</taxon>
        <taxon>Timematidae</taxon>
        <taxon>Timema</taxon>
    </lineage>
</organism>
<dbReference type="PROSITE" id="PS00018">
    <property type="entry name" value="EF_HAND_1"/>
    <property type="match status" value="2"/>
</dbReference>
<dbReference type="PROSITE" id="PS50222">
    <property type="entry name" value="EF_HAND_2"/>
    <property type="match status" value="2"/>
</dbReference>
<evidence type="ECO:0000256" key="5">
    <source>
        <dbReference type="ARBA" id="ARBA00022989"/>
    </source>
</evidence>
<gene>
    <name evidence="9" type="ORF">TPAB3V08_LOCUS1794</name>
</gene>
<feature type="transmembrane region" description="Helical" evidence="7">
    <location>
        <begin position="286"/>
        <end position="304"/>
    </location>
</feature>
<keyword evidence="10" id="KW-1185">Reference proteome</keyword>
<keyword evidence="4" id="KW-0106">Calcium</keyword>
<keyword evidence="6 7" id="KW-0472">Membrane</keyword>
<reference evidence="9" key="1">
    <citation type="submission" date="2021-03" db="EMBL/GenBank/DDBJ databases">
        <authorList>
            <person name="Tran Van P."/>
        </authorList>
    </citation>
    <scope>NUCLEOTIDE SEQUENCE</scope>
</reference>
<evidence type="ECO:0000313" key="9">
    <source>
        <dbReference type="EMBL" id="CAG2054774.1"/>
    </source>
</evidence>
<comment type="similarity">
    <text evidence="2">Belongs to the peptidase S54 family.</text>
</comment>
<comment type="subcellular location">
    <subcellularLocation>
        <location evidence="1">Membrane</location>
        <topology evidence="1">Multi-pass membrane protein</topology>
    </subcellularLocation>
</comment>
<evidence type="ECO:0000256" key="7">
    <source>
        <dbReference type="SAM" id="Phobius"/>
    </source>
</evidence>
<keyword evidence="5 7" id="KW-1133">Transmembrane helix</keyword>
<dbReference type="InterPro" id="IPR035952">
    <property type="entry name" value="Rhomboid-like_sf"/>
</dbReference>
<dbReference type="PANTHER" id="PTHR45840:SF8">
    <property type="entry name" value="RHOMBOID PROTEASE"/>
    <property type="match status" value="1"/>
</dbReference>
<feature type="domain" description="EF-hand" evidence="8">
    <location>
        <begin position="90"/>
        <end position="125"/>
    </location>
</feature>
<evidence type="ECO:0000256" key="6">
    <source>
        <dbReference type="ARBA" id="ARBA00023136"/>
    </source>
</evidence>
<evidence type="ECO:0000256" key="4">
    <source>
        <dbReference type="ARBA" id="ARBA00022837"/>
    </source>
</evidence>
<dbReference type="SMART" id="SM00054">
    <property type="entry name" value="EFh"/>
    <property type="match status" value="2"/>
</dbReference>
<protein>
    <recommendedName>
        <fullName evidence="8">EF-hand domain-containing protein</fullName>
    </recommendedName>
</protein>
<evidence type="ECO:0000256" key="2">
    <source>
        <dbReference type="ARBA" id="ARBA00009045"/>
    </source>
</evidence>
<dbReference type="Pfam" id="PF13499">
    <property type="entry name" value="EF-hand_7"/>
    <property type="match status" value="1"/>
</dbReference>
<dbReference type="Proteomes" id="UP001153148">
    <property type="component" value="Unassembled WGS sequence"/>
</dbReference>
<dbReference type="EMBL" id="CAJPIN010001719">
    <property type="protein sequence ID" value="CAG2054774.1"/>
    <property type="molecule type" value="Genomic_DNA"/>
</dbReference>
<name>A0ABN7NIR8_TIMPD</name>
<evidence type="ECO:0000256" key="3">
    <source>
        <dbReference type="ARBA" id="ARBA00022692"/>
    </source>
</evidence>
<dbReference type="InterPro" id="IPR018247">
    <property type="entry name" value="EF_Hand_1_Ca_BS"/>
</dbReference>
<comment type="caution">
    <text evidence="9">The sequence shown here is derived from an EMBL/GenBank/DDBJ whole genome shotgun (WGS) entry which is preliminary data.</text>
</comment>
<dbReference type="Gene3D" id="1.10.238.10">
    <property type="entry name" value="EF-hand"/>
    <property type="match status" value="1"/>
</dbReference>
<evidence type="ECO:0000259" key="8">
    <source>
        <dbReference type="PROSITE" id="PS50222"/>
    </source>
</evidence>
<feature type="transmembrane region" description="Helical" evidence="7">
    <location>
        <begin position="336"/>
        <end position="354"/>
    </location>
</feature>
<dbReference type="InterPro" id="IPR022764">
    <property type="entry name" value="Peptidase_S54_rhomboid_dom"/>
</dbReference>
<dbReference type="InterPro" id="IPR051739">
    <property type="entry name" value="Rhomboid_IM_Serine_Proteases"/>
</dbReference>
<dbReference type="Pfam" id="PF01694">
    <property type="entry name" value="Rhomboid"/>
    <property type="match status" value="1"/>
</dbReference>
<dbReference type="SUPFAM" id="SSF47473">
    <property type="entry name" value="EF-hand"/>
    <property type="match status" value="1"/>
</dbReference>
<keyword evidence="3 7" id="KW-0812">Transmembrane</keyword>
<accession>A0ABN7NIR8</accession>
<dbReference type="CDD" id="cd00051">
    <property type="entry name" value="EFh"/>
    <property type="match status" value="1"/>
</dbReference>
<dbReference type="InterPro" id="IPR011992">
    <property type="entry name" value="EF-hand-dom_pair"/>
</dbReference>
<proteinExistence type="inferred from homology"/>
<feature type="domain" description="EF-hand" evidence="8">
    <location>
        <begin position="128"/>
        <end position="163"/>
    </location>
</feature>
<evidence type="ECO:0000313" key="10">
    <source>
        <dbReference type="Proteomes" id="UP001153148"/>
    </source>
</evidence>
<dbReference type="InterPro" id="IPR002048">
    <property type="entry name" value="EF_hand_dom"/>
</dbReference>
<sequence>MDSLCWTNSPISASLKPTTSAREQIRPRYPRGILEDRLLTDCQEEQGVNVTSEEQFSDKGAAGYELYATAAGVPLFPWKKPQWMGWPRTNPYLHWKLVFNKYDVDSDGKISLSELHHMIRSESFSHDIPTHAVKQIMEKADRDQNGYLTYEEFEHMVHSEEIQGLFGKSLNRYIKSVVPNKRRFTRGDTQDGSGLYEEQYSCLPPRLLMITISILEIACFLWDVVDDNTVLADGPAAKILMYNPFKRYEAWRFVTYMFVHVGVFHLAVNLIVQIMLGIPLEMVHGWWRVVLVYLAGVVAGSLGTSISDPRVFLAGASGGVYALITAHVASIIMIGYAAHIAGALAGLLVGINILRNLEIKAWERKVWWASMVLFSGLLREGVPRPIIVKFNSYGVRGEVFRKKKLLKGKATTIREDLTVERFKLMQAAISRFEVKSV</sequence>
<dbReference type="Gene3D" id="1.20.1540.10">
    <property type="entry name" value="Rhomboid-like"/>
    <property type="match status" value="1"/>
</dbReference>
<dbReference type="SUPFAM" id="SSF144091">
    <property type="entry name" value="Rhomboid-like"/>
    <property type="match status" value="1"/>
</dbReference>
<evidence type="ECO:0000256" key="1">
    <source>
        <dbReference type="ARBA" id="ARBA00004141"/>
    </source>
</evidence>